<feature type="disulfide bond" evidence="5">
    <location>
        <begin position="44"/>
        <end position="53"/>
    </location>
</feature>
<sequence>MISDESLLIDRIPYAGVINPDDQWTPLVLNGHVAHFDVKIRVKCDENYYGVMCNKLCRPRDDFVGHYTCDHNGNKACMDGWMGEECKQAICKQGCDLLHGGCSVPGECNIDPTTPDSIHHHCFDPTIDLFLYNLINIWPISNHSNLDNMVQTKGLYKEVGDKITDLHKAAVGYETISKTPGATMAGRVTIATSVFRTRAVSMGVAACRGSANVRLTGVDFSVIKPNFRSPIFYTLTNVHLTLVLVEEFVRTLLMALSAFVLHSGLAPPVSWMLMSTLMIVGASARMEAFASKNAAETYKKHSVGTLPKGLFPFARNTSESRMWKRSSGAGTPERSMRPHSNTWSCTLRFHMRDTDVFLANGNKP</sequence>
<dbReference type="Pfam" id="PF01414">
    <property type="entry name" value="DSL"/>
    <property type="match status" value="1"/>
</dbReference>
<feature type="disulfide bond" evidence="5">
    <location>
        <begin position="57"/>
        <end position="69"/>
    </location>
</feature>
<evidence type="ECO:0000259" key="7">
    <source>
        <dbReference type="PROSITE" id="PS51051"/>
    </source>
</evidence>
<evidence type="ECO:0000256" key="5">
    <source>
        <dbReference type="PROSITE-ProRule" id="PRU00377"/>
    </source>
</evidence>
<evidence type="ECO:0000256" key="3">
    <source>
        <dbReference type="ARBA" id="ARBA00022737"/>
    </source>
</evidence>
<gene>
    <name evidence="8" type="ORF">RIMI_LOCUS15751941</name>
</gene>
<dbReference type="SMART" id="SM00051">
    <property type="entry name" value="DSL"/>
    <property type="match status" value="1"/>
</dbReference>
<dbReference type="EMBL" id="CAUEEQ010042878">
    <property type="protein sequence ID" value="CAJ0956915.1"/>
    <property type="molecule type" value="Genomic_DNA"/>
</dbReference>
<evidence type="ECO:0000256" key="1">
    <source>
        <dbReference type="ARBA" id="ARBA00022473"/>
    </source>
</evidence>
<dbReference type="InterPro" id="IPR001774">
    <property type="entry name" value="DSL"/>
</dbReference>
<organism evidence="8 9">
    <name type="scientific">Ranitomeya imitator</name>
    <name type="common">mimic poison frog</name>
    <dbReference type="NCBI Taxonomy" id="111125"/>
    <lineage>
        <taxon>Eukaryota</taxon>
        <taxon>Metazoa</taxon>
        <taxon>Chordata</taxon>
        <taxon>Craniata</taxon>
        <taxon>Vertebrata</taxon>
        <taxon>Euteleostomi</taxon>
        <taxon>Amphibia</taxon>
        <taxon>Batrachia</taxon>
        <taxon>Anura</taxon>
        <taxon>Neobatrachia</taxon>
        <taxon>Hyloidea</taxon>
        <taxon>Dendrobatidae</taxon>
        <taxon>Dendrobatinae</taxon>
        <taxon>Ranitomeya</taxon>
    </lineage>
</organism>
<proteinExistence type="predicted"/>
<keyword evidence="1 6" id="KW-0217">Developmental protein</keyword>
<name>A0ABN9M3J0_9NEOB</name>
<evidence type="ECO:0000313" key="8">
    <source>
        <dbReference type="EMBL" id="CAJ0956915.1"/>
    </source>
</evidence>
<keyword evidence="3 6" id="KW-0677">Repeat</keyword>
<keyword evidence="6" id="KW-0472">Membrane</keyword>
<keyword evidence="6" id="KW-1133">Transmembrane helix</keyword>
<comment type="subcellular location">
    <subcellularLocation>
        <location evidence="6">Membrane</location>
        <topology evidence="6">Single-pass type I membrane protein</topology>
    </subcellularLocation>
</comment>
<protein>
    <recommendedName>
        <fullName evidence="6">Delta-like protein</fullName>
    </recommendedName>
</protein>
<dbReference type="Gene3D" id="2.10.25.140">
    <property type="match status" value="1"/>
</dbReference>
<accession>A0ABN9M3J0</accession>
<keyword evidence="6" id="KW-0732">Signal</keyword>
<dbReference type="PROSITE" id="PS51051">
    <property type="entry name" value="DSL"/>
    <property type="match status" value="1"/>
</dbReference>
<evidence type="ECO:0000256" key="4">
    <source>
        <dbReference type="ARBA" id="ARBA00023157"/>
    </source>
</evidence>
<reference evidence="8" key="1">
    <citation type="submission" date="2023-07" db="EMBL/GenBank/DDBJ databases">
        <authorList>
            <person name="Stuckert A."/>
        </authorList>
    </citation>
    <scope>NUCLEOTIDE SEQUENCE</scope>
</reference>
<comment type="caution">
    <text evidence="8">The sequence shown here is derived from an EMBL/GenBank/DDBJ whole genome shotgun (WGS) entry which is preliminary data.</text>
</comment>
<keyword evidence="2 6" id="KW-0245">EGF-like domain</keyword>
<keyword evidence="9" id="KW-1185">Reference proteome</keyword>
<feature type="disulfide bond" evidence="5">
    <location>
        <begin position="77"/>
        <end position="86"/>
    </location>
</feature>
<keyword evidence="4 5" id="KW-1015">Disulfide bond</keyword>
<dbReference type="Proteomes" id="UP001176940">
    <property type="component" value="Unassembled WGS sequence"/>
</dbReference>
<evidence type="ECO:0000256" key="6">
    <source>
        <dbReference type="RuleBase" id="RU280815"/>
    </source>
</evidence>
<feature type="domain" description="DSL" evidence="7">
    <location>
        <begin position="42"/>
        <end position="86"/>
    </location>
</feature>
<evidence type="ECO:0000313" key="9">
    <source>
        <dbReference type="Proteomes" id="UP001176940"/>
    </source>
</evidence>
<keyword evidence="6" id="KW-0812">Transmembrane</keyword>
<evidence type="ECO:0000256" key="2">
    <source>
        <dbReference type="ARBA" id="ARBA00022536"/>
    </source>
</evidence>
<comment type="function">
    <text evidence="6">Putative Notch ligand involved in the mediation of Notch signaling.</text>
</comment>